<dbReference type="InterPro" id="IPR023828">
    <property type="entry name" value="Peptidase_S8_Ser-AS"/>
</dbReference>
<accession>A0A7J6VNE7</accession>
<evidence type="ECO:0000256" key="4">
    <source>
        <dbReference type="SAM" id="MobiDB-lite"/>
    </source>
</evidence>
<feature type="region of interest" description="Disordered" evidence="4">
    <location>
        <begin position="76"/>
        <end position="119"/>
    </location>
</feature>
<gene>
    <name evidence="6" type="ORF">FRX31_024264</name>
</gene>
<organism evidence="6 7">
    <name type="scientific">Thalictrum thalictroides</name>
    <name type="common">Rue-anemone</name>
    <name type="synonym">Anemone thalictroides</name>
    <dbReference type="NCBI Taxonomy" id="46969"/>
    <lineage>
        <taxon>Eukaryota</taxon>
        <taxon>Viridiplantae</taxon>
        <taxon>Streptophyta</taxon>
        <taxon>Embryophyta</taxon>
        <taxon>Tracheophyta</taxon>
        <taxon>Spermatophyta</taxon>
        <taxon>Magnoliopsida</taxon>
        <taxon>Ranunculales</taxon>
        <taxon>Ranunculaceae</taxon>
        <taxon>Thalictroideae</taxon>
        <taxon>Thalictrum</taxon>
    </lineage>
</organism>
<feature type="compositionally biased region" description="Basic and acidic residues" evidence="4">
    <location>
        <begin position="92"/>
        <end position="119"/>
    </location>
</feature>
<keyword evidence="1" id="KW-0645">Protease</keyword>
<sequence>MDFQRRMLMNGTSMASPSACGGVVLLISGMKAEGIPVSPYSVKEALENTTAAVGGLPENELSTGQELMQLVVNMNEDNDRSSTDDASDIGMDEPKSMLDSKSEIIPMEEKQKEIVEAEE</sequence>
<evidence type="ECO:0000313" key="6">
    <source>
        <dbReference type="EMBL" id="KAF5186148.1"/>
    </source>
</evidence>
<feature type="domain" description="Peptidase S8/S53" evidence="5">
    <location>
        <begin position="8"/>
        <end position="55"/>
    </location>
</feature>
<name>A0A7J6VNE7_THATH</name>
<evidence type="ECO:0000313" key="7">
    <source>
        <dbReference type="Proteomes" id="UP000554482"/>
    </source>
</evidence>
<dbReference type="PROSITE" id="PS00138">
    <property type="entry name" value="SUBTILASE_SER"/>
    <property type="match status" value="1"/>
</dbReference>
<keyword evidence="7" id="KW-1185">Reference proteome</keyword>
<dbReference type="InterPro" id="IPR000209">
    <property type="entry name" value="Peptidase_S8/S53_dom"/>
</dbReference>
<evidence type="ECO:0000256" key="2">
    <source>
        <dbReference type="ARBA" id="ARBA00022801"/>
    </source>
</evidence>
<keyword evidence="2" id="KW-0378">Hydrolase</keyword>
<dbReference type="Proteomes" id="UP000554482">
    <property type="component" value="Unassembled WGS sequence"/>
</dbReference>
<dbReference type="OrthoDB" id="10256524at2759"/>
<keyword evidence="3" id="KW-0720">Serine protease</keyword>
<comment type="caution">
    <text evidence="6">The sequence shown here is derived from an EMBL/GenBank/DDBJ whole genome shotgun (WGS) entry which is preliminary data.</text>
</comment>
<dbReference type="SUPFAM" id="SSF52743">
    <property type="entry name" value="Subtilisin-like"/>
    <property type="match status" value="1"/>
</dbReference>
<dbReference type="InterPro" id="IPR036852">
    <property type="entry name" value="Peptidase_S8/S53_dom_sf"/>
</dbReference>
<evidence type="ECO:0000259" key="5">
    <source>
        <dbReference type="Pfam" id="PF00082"/>
    </source>
</evidence>
<dbReference type="Gene3D" id="3.40.50.200">
    <property type="entry name" value="Peptidase S8/S53 domain"/>
    <property type="match status" value="1"/>
</dbReference>
<proteinExistence type="predicted"/>
<dbReference type="GO" id="GO:0006508">
    <property type="term" value="P:proteolysis"/>
    <property type="evidence" value="ECO:0007669"/>
    <property type="project" value="UniProtKB-KW"/>
</dbReference>
<evidence type="ECO:0000256" key="3">
    <source>
        <dbReference type="ARBA" id="ARBA00022825"/>
    </source>
</evidence>
<dbReference type="Pfam" id="PF00082">
    <property type="entry name" value="Peptidase_S8"/>
    <property type="match status" value="1"/>
</dbReference>
<dbReference type="AlphaFoldDB" id="A0A7J6VNE7"/>
<dbReference type="EMBL" id="JABWDY010029783">
    <property type="protein sequence ID" value="KAF5186148.1"/>
    <property type="molecule type" value="Genomic_DNA"/>
</dbReference>
<reference evidence="6 7" key="1">
    <citation type="submission" date="2020-06" db="EMBL/GenBank/DDBJ databases">
        <title>Transcriptomic and genomic resources for Thalictrum thalictroides and T. hernandezii: Facilitating candidate gene discovery in an emerging model plant lineage.</title>
        <authorList>
            <person name="Arias T."/>
            <person name="Riano-Pachon D.M."/>
            <person name="Di Stilio V.S."/>
        </authorList>
    </citation>
    <scope>NUCLEOTIDE SEQUENCE [LARGE SCALE GENOMIC DNA]</scope>
    <source>
        <strain evidence="7">cv. WT478/WT964</strain>
        <tissue evidence="6">Leaves</tissue>
    </source>
</reference>
<protein>
    <submittedName>
        <fullName evidence="6">Tripeptidyl-peptidase</fullName>
    </submittedName>
</protein>
<evidence type="ECO:0000256" key="1">
    <source>
        <dbReference type="ARBA" id="ARBA00022670"/>
    </source>
</evidence>
<dbReference type="GO" id="GO:0004252">
    <property type="term" value="F:serine-type endopeptidase activity"/>
    <property type="evidence" value="ECO:0007669"/>
    <property type="project" value="InterPro"/>
</dbReference>